<protein>
    <submittedName>
        <fullName evidence="2">DUF3611 family protein</fullName>
    </submittedName>
</protein>
<comment type="caution">
    <text evidence="2">The sequence shown here is derived from an EMBL/GenBank/DDBJ whole genome shotgun (WGS) entry which is preliminary data.</text>
</comment>
<dbReference type="Pfam" id="PF12263">
    <property type="entry name" value="DUF3611"/>
    <property type="match status" value="1"/>
</dbReference>
<evidence type="ECO:0000256" key="1">
    <source>
        <dbReference type="SAM" id="Phobius"/>
    </source>
</evidence>
<proteinExistence type="predicted"/>
<dbReference type="AlphaFoldDB" id="A0AAW9PRE4"/>
<keyword evidence="1" id="KW-1133">Transmembrane helix</keyword>
<gene>
    <name evidence="2" type="ORF">V2H45_07435</name>
</gene>
<dbReference type="EMBL" id="JAZBJZ010000021">
    <property type="protein sequence ID" value="MEE3716572.1"/>
    <property type="molecule type" value="Genomic_DNA"/>
</dbReference>
<feature type="transmembrane region" description="Helical" evidence="1">
    <location>
        <begin position="117"/>
        <end position="145"/>
    </location>
</feature>
<dbReference type="PANTHER" id="PTHR34548">
    <property type="entry name" value="PROTEIN TIC 21, CHLOROPLASTIC"/>
    <property type="match status" value="1"/>
</dbReference>
<dbReference type="PANTHER" id="PTHR34548:SF2">
    <property type="entry name" value="PROTEIN TIC 21, CHLOROPLASTIC"/>
    <property type="match status" value="1"/>
</dbReference>
<feature type="transmembrane region" description="Helical" evidence="1">
    <location>
        <begin position="76"/>
        <end position="96"/>
    </location>
</feature>
<keyword evidence="3" id="KW-1185">Reference proteome</keyword>
<organism evidence="2 3">
    <name type="scientific">Tumidithrix elongata BACA0141</name>
    <dbReference type="NCBI Taxonomy" id="2716417"/>
    <lineage>
        <taxon>Bacteria</taxon>
        <taxon>Bacillati</taxon>
        <taxon>Cyanobacteriota</taxon>
        <taxon>Cyanophyceae</taxon>
        <taxon>Pseudanabaenales</taxon>
        <taxon>Pseudanabaenaceae</taxon>
        <taxon>Tumidithrix</taxon>
        <taxon>Tumidithrix elongata</taxon>
    </lineage>
</organism>
<dbReference type="InterPro" id="IPR022051">
    <property type="entry name" value="DUF3611"/>
</dbReference>
<dbReference type="Proteomes" id="UP001333818">
    <property type="component" value="Unassembled WGS sequence"/>
</dbReference>
<dbReference type="RefSeq" id="WP_330483000.1">
    <property type="nucleotide sequence ID" value="NZ_JAZBJZ010000021.1"/>
</dbReference>
<evidence type="ECO:0000313" key="3">
    <source>
        <dbReference type="Proteomes" id="UP001333818"/>
    </source>
</evidence>
<keyword evidence="1" id="KW-0472">Membrane</keyword>
<keyword evidence="1" id="KW-0812">Transmembrane</keyword>
<name>A0AAW9PRE4_9CYAN</name>
<accession>A0AAW9PRE4</accession>
<reference evidence="2" key="1">
    <citation type="submission" date="2024-01" db="EMBL/GenBank/DDBJ databases">
        <title>Bank of Algae and Cyanobacteria of the Azores (BACA) strain genomes.</title>
        <authorList>
            <person name="Luz R."/>
            <person name="Cordeiro R."/>
            <person name="Fonseca A."/>
            <person name="Goncalves V."/>
        </authorList>
    </citation>
    <scope>NUCLEOTIDE SEQUENCE</scope>
    <source>
        <strain evidence="2">BACA0141</strain>
    </source>
</reference>
<feature type="transmembrane region" description="Helical" evidence="1">
    <location>
        <begin position="30"/>
        <end position="56"/>
    </location>
</feature>
<evidence type="ECO:0000313" key="2">
    <source>
        <dbReference type="EMBL" id="MEE3716572.1"/>
    </source>
</evidence>
<sequence>MTKDLKGSVDNDSPSPNVLKVILAFRTWGWVGFWSQVVLGVIAAIVLLVFVGTRAISGAVNTPAPTNVNPGTLPGLGFAWVGLAIVCLSIYWNFRYTQLSKKLRSPDRPNRAQTIRLLKIGIVISLAGMLITLIGAFTIVGWLTAKSQQQQPGVGVLMVVPVQSIDLLVVQANTNIILAHFAGLVTSLWLLNRVTGKSSRE</sequence>
<feature type="transmembrane region" description="Helical" evidence="1">
    <location>
        <begin position="165"/>
        <end position="191"/>
    </location>
</feature>